<dbReference type="Proteomes" id="UP000002318">
    <property type="component" value="Chromosome"/>
</dbReference>
<evidence type="ECO:0000313" key="2">
    <source>
        <dbReference type="Proteomes" id="UP000002318"/>
    </source>
</evidence>
<evidence type="ECO:0000313" key="1">
    <source>
        <dbReference type="EMBL" id="ADK82476.1"/>
    </source>
</evidence>
<dbReference type="eggNOG" id="COG2856">
    <property type="taxonomic scope" value="Bacteria"/>
</dbReference>
<organism evidence="1 2">
    <name type="scientific">Sediminispirochaeta smaragdinae (strain DSM 11293 / JCM 15392 / SEBR 4228)</name>
    <name type="common">Spirochaeta smaragdinae</name>
    <dbReference type="NCBI Taxonomy" id="573413"/>
    <lineage>
        <taxon>Bacteria</taxon>
        <taxon>Pseudomonadati</taxon>
        <taxon>Spirochaetota</taxon>
        <taxon>Spirochaetia</taxon>
        <taxon>Spirochaetales</taxon>
        <taxon>Spirochaetaceae</taxon>
        <taxon>Sediminispirochaeta</taxon>
    </lineage>
</organism>
<dbReference type="AlphaFoldDB" id="E1R2B6"/>
<sequence length="136" mass="16522">MIWLRFLKRHEAQYNRKLSFKDEPFPEESEPFGLSAFDFYASRLSRLLRRAGKKEKIYFTGLRRQRRIRNKGTFYMQIQHSRLYGKRSLRPNNRALPRKIYKTSRDNTDWLEYAEDDLYTAKLLVESHKPLFEVIA</sequence>
<protein>
    <submittedName>
        <fullName evidence="1">Uncharacterized protein</fullName>
    </submittedName>
</protein>
<dbReference type="EMBL" id="CP002116">
    <property type="protein sequence ID" value="ADK82476.1"/>
    <property type="molecule type" value="Genomic_DNA"/>
</dbReference>
<name>E1R2B6_SEDSS</name>
<accession>E1R2B6</accession>
<dbReference type="HOGENOM" id="CLU_1874144_0_0_12"/>
<gene>
    <name evidence="1" type="ordered locus">Spirs_3385</name>
</gene>
<reference evidence="1 2" key="1">
    <citation type="journal article" date="2010" name="Stand. Genomic Sci.">
        <title>Complete genome sequence of Spirochaeta smaragdinae type strain (SEBR 4228).</title>
        <authorList>
            <person name="Mavromatis K."/>
            <person name="Yasawong M."/>
            <person name="Chertkov O."/>
            <person name="Lapidus A."/>
            <person name="Lucas S."/>
            <person name="Nolan M."/>
            <person name="Del Rio T.G."/>
            <person name="Tice H."/>
            <person name="Cheng J.F."/>
            <person name="Pitluck S."/>
            <person name="Liolios K."/>
            <person name="Ivanova N."/>
            <person name="Tapia R."/>
            <person name="Han C."/>
            <person name="Bruce D."/>
            <person name="Goodwin L."/>
            <person name="Pati A."/>
            <person name="Chen A."/>
            <person name="Palaniappan K."/>
            <person name="Land M."/>
            <person name="Hauser L."/>
            <person name="Chang Y.J."/>
            <person name="Jeffries C.D."/>
            <person name="Detter J.C."/>
            <person name="Rohde M."/>
            <person name="Brambilla E."/>
            <person name="Spring S."/>
            <person name="Goker M."/>
            <person name="Sikorski J."/>
            <person name="Woyke T."/>
            <person name="Bristow J."/>
            <person name="Eisen J.A."/>
            <person name="Markowitz V."/>
            <person name="Hugenholtz P."/>
            <person name="Klenk H.P."/>
            <person name="Kyrpides N.C."/>
        </authorList>
    </citation>
    <scope>NUCLEOTIDE SEQUENCE [LARGE SCALE GENOMIC DNA]</scope>
    <source>
        <strain evidence="2">DSM 11293 / JCM 15392 / SEBR 4228</strain>
    </source>
</reference>
<keyword evidence="2" id="KW-1185">Reference proteome</keyword>
<dbReference type="KEGG" id="ssm:Spirs_3385"/>
<proteinExistence type="predicted"/>